<dbReference type="InterPro" id="IPR001173">
    <property type="entry name" value="Glyco_trans_2-like"/>
</dbReference>
<protein>
    <submittedName>
        <fullName evidence="2">Glycosyltransferase</fullName>
    </submittedName>
</protein>
<sequence length="240" mass="27812">MEKNPLVSIIIVTYNSIKYIRNAIESVINQDGDYELIVIDGASNDGTLQIIKEYEPRLGYYISEHDKGIYDAMNKGVRNARGEWIYFLGSDDVLMPNILRQIQPLMINTKSVLLYGDVVYEDGQLFVSKMNSKILLHNTIHHQSAFYKRFLFDKFNYNSTLRIISDYELNLKIYSEKLLSEKFNIRVAKCLKGGSSYDIDLSLTETNLVRGNYLSVNANKFVSKLLSIKYFIRYVLLRKI</sequence>
<accession>A0ABT0HJF4</accession>
<dbReference type="CDD" id="cd06433">
    <property type="entry name" value="GT_2_WfgS_like"/>
    <property type="match status" value="1"/>
</dbReference>
<feature type="domain" description="Glycosyltransferase 2-like" evidence="1">
    <location>
        <begin position="8"/>
        <end position="148"/>
    </location>
</feature>
<dbReference type="EMBL" id="JALPRF010000002">
    <property type="protein sequence ID" value="MCK8492301.1"/>
    <property type="molecule type" value="Genomic_DNA"/>
</dbReference>
<dbReference type="Pfam" id="PF00535">
    <property type="entry name" value="Glycos_transf_2"/>
    <property type="match status" value="1"/>
</dbReference>
<keyword evidence="3" id="KW-1185">Reference proteome</keyword>
<dbReference type="InterPro" id="IPR029044">
    <property type="entry name" value="Nucleotide-diphossugar_trans"/>
</dbReference>
<evidence type="ECO:0000313" key="2">
    <source>
        <dbReference type="EMBL" id="MCK8492301.1"/>
    </source>
</evidence>
<proteinExistence type="predicted"/>
<comment type="caution">
    <text evidence="2">The sequence shown here is derived from an EMBL/GenBank/DDBJ whole genome shotgun (WGS) entry which is preliminary data.</text>
</comment>
<gene>
    <name evidence="2" type="ORF">M0L20_10610</name>
</gene>
<dbReference type="RefSeq" id="WP_248476899.1">
    <property type="nucleotide sequence ID" value="NZ_JALPRF010000002.1"/>
</dbReference>
<dbReference type="Proteomes" id="UP001202180">
    <property type="component" value="Unassembled WGS sequence"/>
</dbReference>
<dbReference type="Gene3D" id="3.90.550.10">
    <property type="entry name" value="Spore Coat Polysaccharide Biosynthesis Protein SpsA, Chain A"/>
    <property type="match status" value="1"/>
</dbReference>
<dbReference type="SUPFAM" id="SSF53448">
    <property type="entry name" value="Nucleotide-diphospho-sugar transferases"/>
    <property type="match status" value="1"/>
</dbReference>
<dbReference type="PANTHER" id="PTHR22916">
    <property type="entry name" value="GLYCOSYLTRANSFERASE"/>
    <property type="match status" value="1"/>
</dbReference>
<evidence type="ECO:0000313" key="3">
    <source>
        <dbReference type="Proteomes" id="UP001202180"/>
    </source>
</evidence>
<evidence type="ECO:0000259" key="1">
    <source>
        <dbReference type="Pfam" id="PF00535"/>
    </source>
</evidence>
<name>A0ABT0HJF4_9BACT</name>
<reference evidence="2 3" key="1">
    <citation type="submission" date="2022-04" db="EMBL/GenBank/DDBJ databases">
        <title>Spirosoma sp. strain RP8 genome sequencing and assembly.</title>
        <authorList>
            <person name="Jung Y."/>
        </authorList>
    </citation>
    <scope>NUCLEOTIDE SEQUENCE [LARGE SCALE GENOMIC DNA]</scope>
    <source>
        <strain evidence="2 3">RP8</strain>
    </source>
</reference>
<organism evidence="2 3">
    <name type="scientific">Spirosoma liriopis</name>
    <dbReference type="NCBI Taxonomy" id="2937440"/>
    <lineage>
        <taxon>Bacteria</taxon>
        <taxon>Pseudomonadati</taxon>
        <taxon>Bacteroidota</taxon>
        <taxon>Cytophagia</taxon>
        <taxon>Cytophagales</taxon>
        <taxon>Cytophagaceae</taxon>
        <taxon>Spirosoma</taxon>
    </lineage>
</organism>
<dbReference type="PANTHER" id="PTHR22916:SF67">
    <property type="entry name" value="COLANIC ACID BIOSYNTHESIS GLYCOSYL TRANSFERASE WCAE-RELATED"/>
    <property type="match status" value="1"/>
</dbReference>